<evidence type="ECO:0000259" key="5">
    <source>
        <dbReference type="PROSITE" id="PS51296"/>
    </source>
</evidence>
<evidence type="ECO:0000256" key="1">
    <source>
        <dbReference type="ARBA" id="ARBA00022714"/>
    </source>
</evidence>
<accession>A0A158KX93</accession>
<dbReference type="Pfam" id="PF00355">
    <property type="entry name" value="Rieske"/>
    <property type="match status" value="1"/>
</dbReference>
<keyword evidence="1" id="KW-0001">2Fe-2S</keyword>
<dbReference type="AlphaFoldDB" id="A0A158KX93"/>
<evidence type="ECO:0000313" key="6">
    <source>
        <dbReference type="EMBL" id="SAL85776.1"/>
    </source>
</evidence>
<sequence length="117" mass="12897">MRRGCNWGCSEMSDWVEVASIDNFPPGTFRTVDVDGAQVAVFNLDGTYYAIQDVCTHDGGILTGGEVDGDMIVCPRHGARFCIRTGKALTPPAYEDVATFPVRVEEEHVSVRDARWD</sequence>
<evidence type="ECO:0000313" key="7">
    <source>
        <dbReference type="Proteomes" id="UP000055019"/>
    </source>
</evidence>
<dbReference type="PANTHER" id="PTHR21496:SF23">
    <property type="entry name" value="3-PHENYLPROPIONATE_CINNAMIC ACID DIOXYGENASE FERREDOXIN SUBUNIT"/>
    <property type="match status" value="1"/>
</dbReference>
<protein>
    <submittedName>
        <fullName evidence="6">Rieske (2Fe-2S) domain-containing protein</fullName>
    </submittedName>
</protein>
<dbReference type="Gene3D" id="2.102.10.10">
    <property type="entry name" value="Rieske [2Fe-2S] iron-sulphur domain"/>
    <property type="match status" value="1"/>
</dbReference>
<keyword evidence="7" id="KW-1185">Reference proteome</keyword>
<dbReference type="InterPro" id="IPR017941">
    <property type="entry name" value="Rieske_2Fe-2S"/>
</dbReference>
<dbReference type="PANTHER" id="PTHR21496">
    <property type="entry name" value="FERREDOXIN-RELATED"/>
    <property type="match status" value="1"/>
</dbReference>
<keyword evidence="2" id="KW-0479">Metal-binding</keyword>
<evidence type="ECO:0000256" key="4">
    <source>
        <dbReference type="ARBA" id="ARBA00023014"/>
    </source>
</evidence>
<evidence type="ECO:0000256" key="2">
    <source>
        <dbReference type="ARBA" id="ARBA00022723"/>
    </source>
</evidence>
<name>A0A158KX93_9BURK</name>
<keyword evidence="3" id="KW-0408">Iron</keyword>
<dbReference type="CDD" id="cd03528">
    <property type="entry name" value="Rieske_RO_ferredoxin"/>
    <property type="match status" value="1"/>
</dbReference>
<dbReference type="Proteomes" id="UP000055019">
    <property type="component" value="Unassembled WGS sequence"/>
</dbReference>
<comment type="caution">
    <text evidence="6">The sequence shown here is derived from an EMBL/GenBank/DDBJ whole genome shotgun (WGS) entry which is preliminary data.</text>
</comment>
<gene>
    <name evidence="6" type="ORF">AWB74_07435</name>
</gene>
<organism evidence="6 7">
    <name type="scientific">Caballeronia arvi</name>
    <dbReference type="NCBI Taxonomy" id="1777135"/>
    <lineage>
        <taxon>Bacteria</taxon>
        <taxon>Pseudomonadati</taxon>
        <taxon>Pseudomonadota</taxon>
        <taxon>Betaproteobacteria</taxon>
        <taxon>Burkholderiales</taxon>
        <taxon>Burkholderiaceae</taxon>
        <taxon>Caballeronia</taxon>
    </lineage>
</organism>
<dbReference type="GO" id="GO:0051537">
    <property type="term" value="F:2 iron, 2 sulfur cluster binding"/>
    <property type="evidence" value="ECO:0007669"/>
    <property type="project" value="UniProtKB-KW"/>
</dbReference>
<dbReference type="PROSITE" id="PS51296">
    <property type="entry name" value="RIESKE"/>
    <property type="match status" value="1"/>
</dbReference>
<dbReference type="EMBL" id="FCOM02000064">
    <property type="protein sequence ID" value="SAL85776.1"/>
    <property type="molecule type" value="Genomic_DNA"/>
</dbReference>
<proteinExistence type="predicted"/>
<dbReference type="SUPFAM" id="SSF50022">
    <property type="entry name" value="ISP domain"/>
    <property type="match status" value="1"/>
</dbReference>
<dbReference type="InterPro" id="IPR036922">
    <property type="entry name" value="Rieske_2Fe-2S_sf"/>
</dbReference>
<dbReference type="GO" id="GO:0046872">
    <property type="term" value="F:metal ion binding"/>
    <property type="evidence" value="ECO:0007669"/>
    <property type="project" value="UniProtKB-KW"/>
</dbReference>
<evidence type="ECO:0000256" key="3">
    <source>
        <dbReference type="ARBA" id="ARBA00023004"/>
    </source>
</evidence>
<reference evidence="6" key="1">
    <citation type="submission" date="2016-01" db="EMBL/GenBank/DDBJ databases">
        <authorList>
            <person name="Peeters C."/>
        </authorList>
    </citation>
    <scope>NUCLEOTIDE SEQUENCE [LARGE SCALE GENOMIC DNA]</scope>
    <source>
        <strain evidence="6">LMG 29317</strain>
    </source>
</reference>
<keyword evidence="4" id="KW-0411">Iron-sulfur</keyword>
<feature type="domain" description="Rieske" evidence="5">
    <location>
        <begin position="15"/>
        <end position="111"/>
    </location>
</feature>